<proteinExistence type="inferred from homology"/>
<keyword evidence="3" id="KW-1185">Reference proteome</keyword>
<name>A0A9W8N706_9PEZI</name>
<dbReference type="PANTHER" id="PTHR31905">
    <property type="entry name" value="COILED-COIL DOMAIN-CONTAINING PROTEIN 58"/>
    <property type="match status" value="1"/>
</dbReference>
<comment type="similarity">
    <text evidence="1">Belongs to the MIX23 family.</text>
</comment>
<accession>A0A9W8N706</accession>
<evidence type="ECO:0000256" key="1">
    <source>
        <dbReference type="ARBA" id="ARBA00024204"/>
    </source>
</evidence>
<evidence type="ECO:0000313" key="2">
    <source>
        <dbReference type="EMBL" id="KAJ3560550.1"/>
    </source>
</evidence>
<dbReference type="VEuPathDB" id="FungiDB:F4678DRAFT_447610"/>
<sequence length="217" mass="24228">MTTPSTAPKLTPQFCFTTVALRGMLLLLSGPCPLPPPHTLMPVTDFLRISRGAVDDSINQNLNALVTPAKSGFDPASTSIQTHGAAARRIDPRSCQTFKDQVLFPSWQARSDVLTYCGYVATSPDPDDPEVALRAAETAESRERVVDERLDPYSGRYFPREPRTEKLALLLRQERSVEKIVRARTWGLVQERCGDGTFQDVEAAMNQWRQSREQPKP</sequence>
<dbReference type="PANTHER" id="PTHR31905:SF2">
    <property type="entry name" value="PROTEIN MIX23"/>
    <property type="match status" value="1"/>
</dbReference>
<dbReference type="AlphaFoldDB" id="A0A9W8N706"/>
<dbReference type="InterPro" id="IPR019171">
    <property type="entry name" value="MIX23"/>
</dbReference>
<reference evidence="2" key="1">
    <citation type="submission" date="2022-07" db="EMBL/GenBank/DDBJ databases">
        <title>Genome Sequence of Xylaria arbuscula.</title>
        <authorList>
            <person name="Buettner E."/>
        </authorList>
    </citation>
    <scope>NUCLEOTIDE SEQUENCE</scope>
    <source>
        <strain evidence="2">VT107</strain>
    </source>
</reference>
<dbReference type="GO" id="GO:0005758">
    <property type="term" value="C:mitochondrial intermembrane space"/>
    <property type="evidence" value="ECO:0007669"/>
    <property type="project" value="InterPro"/>
</dbReference>
<gene>
    <name evidence="2" type="ORF">NPX13_g9264</name>
</gene>
<dbReference type="Proteomes" id="UP001148614">
    <property type="component" value="Unassembled WGS sequence"/>
</dbReference>
<evidence type="ECO:0008006" key="4">
    <source>
        <dbReference type="Google" id="ProtNLM"/>
    </source>
</evidence>
<comment type="caution">
    <text evidence="2">The sequence shown here is derived from an EMBL/GenBank/DDBJ whole genome shotgun (WGS) entry which is preliminary data.</text>
</comment>
<protein>
    <recommendedName>
        <fullName evidence="4">Caffeine-induced death protein Cid2</fullName>
    </recommendedName>
</protein>
<dbReference type="EMBL" id="JANPWZ010002227">
    <property type="protein sequence ID" value="KAJ3560550.1"/>
    <property type="molecule type" value="Genomic_DNA"/>
</dbReference>
<organism evidence="2 3">
    <name type="scientific">Xylaria arbuscula</name>
    <dbReference type="NCBI Taxonomy" id="114810"/>
    <lineage>
        <taxon>Eukaryota</taxon>
        <taxon>Fungi</taxon>
        <taxon>Dikarya</taxon>
        <taxon>Ascomycota</taxon>
        <taxon>Pezizomycotina</taxon>
        <taxon>Sordariomycetes</taxon>
        <taxon>Xylariomycetidae</taxon>
        <taxon>Xylariales</taxon>
        <taxon>Xylariaceae</taxon>
        <taxon>Xylaria</taxon>
    </lineage>
</organism>
<evidence type="ECO:0000313" key="3">
    <source>
        <dbReference type="Proteomes" id="UP001148614"/>
    </source>
</evidence>
<dbReference type="Pfam" id="PF09774">
    <property type="entry name" value="MIX23"/>
    <property type="match status" value="1"/>
</dbReference>